<keyword evidence="3 9" id="KW-0808">Transferase</keyword>
<evidence type="ECO:0000256" key="10">
    <source>
        <dbReference type="SAM" id="MobiDB-lite"/>
    </source>
</evidence>
<evidence type="ECO:0000256" key="2">
    <source>
        <dbReference type="ARBA" id="ARBA00022603"/>
    </source>
</evidence>
<evidence type="ECO:0000256" key="8">
    <source>
        <dbReference type="ARBA" id="ARBA00051897"/>
    </source>
</evidence>
<evidence type="ECO:0000256" key="9">
    <source>
        <dbReference type="PROSITE-ProRule" id="PRU00958"/>
    </source>
</evidence>
<evidence type="ECO:0000256" key="5">
    <source>
        <dbReference type="ARBA" id="ARBA00022694"/>
    </source>
</evidence>
<dbReference type="EMBL" id="JAEFCI010004828">
    <property type="protein sequence ID" value="KAG5460707.1"/>
    <property type="molecule type" value="Genomic_DNA"/>
</dbReference>
<dbReference type="OrthoDB" id="6349953at2759"/>
<dbReference type="Pfam" id="PF02005">
    <property type="entry name" value="TRM"/>
    <property type="match status" value="2"/>
</dbReference>
<evidence type="ECO:0000256" key="4">
    <source>
        <dbReference type="ARBA" id="ARBA00022691"/>
    </source>
</evidence>
<protein>
    <recommendedName>
        <fullName evidence="7 9">tRNA (guanine(26)-N(2))-dimethyltransferase</fullName>
        <ecNumber evidence="7 9">2.1.1.216</ecNumber>
    </recommendedName>
</protein>
<dbReference type="GO" id="GO:0160104">
    <property type="term" value="F:tRNA (guanine(26)-N2)-dimethyltransferase activity"/>
    <property type="evidence" value="ECO:0007669"/>
    <property type="project" value="UniProtKB-UniRule"/>
</dbReference>
<evidence type="ECO:0000313" key="12">
    <source>
        <dbReference type="Proteomes" id="UP000673691"/>
    </source>
</evidence>
<keyword evidence="12" id="KW-1185">Reference proteome</keyword>
<dbReference type="Gene3D" id="3.40.50.150">
    <property type="entry name" value="Vaccinia Virus protein VP39"/>
    <property type="match status" value="2"/>
</dbReference>
<evidence type="ECO:0000256" key="7">
    <source>
        <dbReference type="ARBA" id="ARBA00039099"/>
    </source>
</evidence>
<feature type="non-terminal residue" evidence="11">
    <location>
        <position position="478"/>
    </location>
</feature>
<keyword evidence="1 9" id="KW-0820">tRNA-binding</keyword>
<gene>
    <name evidence="11" type="ORF">BJ554DRAFT_7205</name>
</gene>
<proteinExistence type="inferred from homology"/>
<dbReference type="InterPro" id="IPR029063">
    <property type="entry name" value="SAM-dependent_MTases_sf"/>
</dbReference>
<evidence type="ECO:0000313" key="11">
    <source>
        <dbReference type="EMBL" id="KAG5460707.1"/>
    </source>
</evidence>
<organism evidence="11 12">
    <name type="scientific">Olpidium bornovanus</name>
    <dbReference type="NCBI Taxonomy" id="278681"/>
    <lineage>
        <taxon>Eukaryota</taxon>
        <taxon>Fungi</taxon>
        <taxon>Fungi incertae sedis</taxon>
        <taxon>Olpidiomycota</taxon>
        <taxon>Olpidiomycotina</taxon>
        <taxon>Olpidiomycetes</taxon>
        <taxon>Olpidiales</taxon>
        <taxon>Olpidiaceae</taxon>
        <taxon>Olpidium</taxon>
    </lineage>
</organism>
<dbReference type="GO" id="GO:0000049">
    <property type="term" value="F:tRNA binding"/>
    <property type="evidence" value="ECO:0007669"/>
    <property type="project" value="UniProtKB-UniRule"/>
</dbReference>
<dbReference type="Proteomes" id="UP000673691">
    <property type="component" value="Unassembled WGS sequence"/>
</dbReference>
<keyword evidence="6 9" id="KW-0694">RNA-binding</keyword>
<keyword evidence="2 9" id="KW-0489">Methyltransferase</keyword>
<evidence type="ECO:0000256" key="6">
    <source>
        <dbReference type="ARBA" id="ARBA00022884"/>
    </source>
</evidence>
<feature type="region of interest" description="Disordered" evidence="10">
    <location>
        <begin position="126"/>
        <end position="150"/>
    </location>
</feature>
<reference evidence="11 12" key="1">
    <citation type="journal article" name="Sci. Rep.">
        <title>Genome-scale phylogenetic analyses confirm Olpidium as the closest living zoosporic fungus to the non-flagellated, terrestrial fungi.</title>
        <authorList>
            <person name="Chang Y."/>
            <person name="Rochon D."/>
            <person name="Sekimoto S."/>
            <person name="Wang Y."/>
            <person name="Chovatia M."/>
            <person name="Sandor L."/>
            <person name="Salamov A."/>
            <person name="Grigoriev I.V."/>
            <person name="Stajich J.E."/>
            <person name="Spatafora J.W."/>
        </authorList>
    </citation>
    <scope>NUCLEOTIDE SEQUENCE [LARGE SCALE GENOMIC DNA]</scope>
    <source>
        <strain evidence="11">S191</strain>
    </source>
</reference>
<dbReference type="AlphaFoldDB" id="A0A8H7ZWU2"/>
<keyword evidence="5 9" id="KW-0819">tRNA processing</keyword>
<dbReference type="PANTHER" id="PTHR10631:SF3">
    <property type="entry name" value="TRNA (GUANINE(26)-N(2))-DIMETHYLTRANSFERASE"/>
    <property type="match status" value="1"/>
</dbReference>
<accession>A0A8H7ZWU2</accession>
<name>A0A8H7ZWU2_9FUNG</name>
<keyword evidence="4 9" id="KW-0949">S-adenosyl-L-methionine</keyword>
<dbReference type="EC" id="2.1.1.216" evidence="7 9"/>
<comment type="caution">
    <text evidence="11">The sequence shown here is derived from an EMBL/GenBank/DDBJ whole genome shotgun (WGS) entry which is preliminary data.</text>
</comment>
<dbReference type="InterPro" id="IPR002905">
    <property type="entry name" value="Trm1"/>
</dbReference>
<comment type="catalytic activity">
    <reaction evidence="8 9">
        <text>guanosine(26) in tRNA + 2 S-adenosyl-L-methionine = N(2)-dimethylguanosine(26) in tRNA + 2 S-adenosyl-L-homocysteine + 2 H(+)</text>
        <dbReference type="Rhea" id="RHEA:43140"/>
        <dbReference type="Rhea" id="RHEA-COMP:10359"/>
        <dbReference type="Rhea" id="RHEA-COMP:10360"/>
        <dbReference type="ChEBI" id="CHEBI:15378"/>
        <dbReference type="ChEBI" id="CHEBI:57856"/>
        <dbReference type="ChEBI" id="CHEBI:59789"/>
        <dbReference type="ChEBI" id="CHEBI:74269"/>
        <dbReference type="ChEBI" id="CHEBI:74513"/>
        <dbReference type="EC" id="2.1.1.216"/>
    </reaction>
</comment>
<dbReference type="SUPFAM" id="SSF53335">
    <property type="entry name" value="S-adenosyl-L-methionine-dependent methyltransferases"/>
    <property type="match status" value="2"/>
</dbReference>
<dbReference type="GO" id="GO:0005634">
    <property type="term" value="C:nucleus"/>
    <property type="evidence" value="ECO:0007669"/>
    <property type="project" value="TreeGrafter"/>
</dbReference>
<dbReference type="GO" id="GO:0002940">
    <property type="term" value="P:tRNA N2-guanine methylation"/>
    <property type="evidence" value="ECO:0007669"/>
    <property type="project" value="TreeGrafter"/>
</dbReference>
<comment type="similarity">
    <text evidence="9">Belongs to the class I-like SAM-binding methyltransferase superfamily. Trm1 family.</text>
</comment>
<sequence length="478" mass="52072">MDVDGYVEITEGKATILFPKGNEVFYNPVQEFNRDMSIAAIRTWDKLRRQEVEEKRAKHRAYKMPAAGEQHTHARGNPRCSLLLPPPAPSAFSSAPAVSPRIFGPVCDCVKLGFFCRPVEAKAEAKEGNQLGRVEAKAEAEEGTTAAGAEPLKSALAIDSTPPQSAAAPDSRPPPRLRFKILEALSASGLRSVRYAKEISGVDEILANDLVAEAVESIKRNVEHNKLPPGLVVPNSGDAMDVMYAHRNVDKRFDVVDLDPYGSASQFIDGAVQSVANGGLLCVTCTDLGVLAGNQHRETWYVRFSPAGRFLLQANAGDLIPPESPFAKYGSMTAKTEACHEMALRIVLNTLQTSAARYKRCIVPLLSCSIDFYVRLFVRVFDSAGEVKKAARFNLSMVYVCHGCRSFTLNPLCKKTPLPSGNGFNFSSHLAPPVDRQCEHCGKGFHIAGPVWNGPIHDAEFVKQMLSLVKESPEGTFG</sequence>
<dbReference type="PANTHER" id="PTHR10631">
    <property type="entry name" value="N 2 ,N 2 -DIMETHYLGUANOSINE TRNA METHYLTRANSFERASE"/>
    <property type="match status" value="1"/>
</dbReference>
<evidence type="ECO:0000256" key="3">
    <source>
        <dbReference type="ARBA" id="ARBA00022679"/>
    </source>
</evidence>
<dbReference type="PROSITE" id="PS51626">
    <property type="entry name" value="SAM_MT_TRM1"/>
    <property type="match status" value="1"/>
</dbReference>
<evidence type="ECO:0000256" key="1">
    <source>
        <dbReference type="ARBA" id="ARBA00022555"/>
    </source>
</evidence>